<dbReference type="AlphaFoldDB" id="A0A1T4JTJ1"/>
<dbReference type="PANTHER" id="PTHR42659">
    <property type="entry name" value="XANTHINE DEHYDROGENASE SUBUNIT C-RELATED"/>
    <property type="match status" value="1"/>
</dbReference>
<dbReference type="Gene3D" id="3.30.465.10">
    <property type="match status" value="1"/>
</dbReference>
<dbReference type="SMART" id="SM01092">
    <property type="entry name" value="CO_deh_flav_C"/>
    <property type="match status" value="1"/>
</dbReference>
<dbReference type="SUPFAM" id="SSF55447">
    <property type="entry name" value="CO dehydrogenase flavoprotein C-terminal domain-like"/>
    <property type="match status" value="1"/>
</dbReference>
<feature type="domain" description="FAD-binding PCMH-type" evidence="4">
    <location>
        <begin position="1"/>
        <end position="178"/>
    </location>
</feature>
<dbReference type="InterPro" id="IPR036318">
    <property type="entry name" value="FAD-bd_PCMH-like_sf"/>
</dbReference>
<evidence type="ECO:0000313" key="5">
    <source>
        <dbReference type="EMBL" id="SJZ33377.1"/>
    </source>
</evidence>
<dbReference type="Gene3D" id="3.30.43.10">
    <property type="entry name" value="Uridine Diphospho-n-acetylenolpyruvylglucosamine Reductase, domain 2"/>
    <property type="match status" value="1"/>
</dbReference>
<keyword evidence="6" id="KW-1185">Reference proteome</keyword>
<dbReference type="Proteomes" id="UP000190625">
    <property type="component" value="Unassembled WGS sequence"/>
</dbReference>
<evidence type="ECO:0000256" key="2">
    <source>
        <dbReference type="ARBA" id="ARBA00022827"/>
    </source>
</evidence>
<dbReference type="STRING" id="142842.SAMN02745118_00394"/>
<accession>A0A1T4JTJ1</accession>
<dbReference type="GO" id="GO:0071949">
    <property type="term" value="F:FAD binding"/>
    <property type="evidence" value="ECO:0007669"/>
    <property type="project" value="InterPro"/>
</dbReference>
<dbReference type="Pfam" id="PF00941">
    <property type="entry name" value="FAD_binding_5"/>
    <property type="match status" value="1"/>
</dbReference>
<dbReference type="InterPro" id="IPR016167">
    <property type="entry name" value="FAD-bd_PCMH_sub1"/>
</dbReference>
<dbReference type="OrthoDB" id="9789842at2"/>
<keyword evidence="2" id="KW-0274">FAD</keyword>
<dbReference type="SUPFAM" id="SSF56176">
    <property type="entry name" value="FAD-binding/transporter-associated domain-like"/>
    <property type="match status" value="1"/>
</dbReference>
<dbReference type="InterPro" id="IPR005107">
    <property type="entry name" value="CO_DH_flav_C"/>
</dbReference>
<dbReference type="EMBL" id="FUWM01000004">
    <property type="protein sequence ID" value="SJZ33377.1"/>
    <property type="molecule type" value="Genomic_DNA"/>
</dbReference>
<evidence type="ECO:0000256" key="1">
    <source>
        <dbReference type="ARBA" id="ARBA00022630"/>
    </source>
</evidence>
<reference evidence="6" key="1">
    <citation type="submission" date="2017-02" db="EMBL/GenBank/DDBJ databases">
        <authorList>
            <person name="Varghese N."/>
            <person name="Submissions S."/>
        </authorList>
    </citation>
    <scope>NUCLEOTIDE SEQUENCE [LARGE SCALE GENOMIC DNA]</scope>
    <source>
        <strain evidence="6">ATCC BAA-73</strain>
    </source>
</reference>
<keyword evidence="3" id="KW-0560">Oxidoreductase</keyword>
<evidence type="ECO:0000313" key="6">
    <source>
        <dbReference type="Proteomes" id="UP000190625"/>
    </source>
</evidence>
<dbReference type="RefSeq" id="WP_078808912.1">
    <property type="nucleotide sequence ID" value="NZ_FUWM01000004.1"/>
</dbReference>
<dbReference type="FunFam" id="3.30.465.10:FF:000017">
    <property type="entry name" value="Xanthine dehydrogenase, FAD binding subunit"/>
    <property type="match status" value="1"/>
</dbReference>
<dbReference type="InterPro" id="IPR036683">
    <property type="entry name" value="CO_DH_flav_C_dom_sf"/>
</dbReference>
<gene>
    <name evidence="5" type="ORF">SAMN02745118_00394</name>
</gene>
<dbReference type="InterPro" id="IPR016169">
    <property type="entry name" value="FAD-bd_PCMH_sub2"/>
</dbReference>
<evidence type="ECO:0000256" key="3">
    <source>
        <dbReference type="ARBA" id="ARBA00023002"/>
    </source>
</evidence>
<dbReference type="GO" id="GO:0016491">
    <property type="term" value="F:oxidoreductase activity"/>
    <property type="evidence" value="ECO:0007669"/>
    <property type="project" value="UniProtKB-KW"/>
</dbReference>
<dbReference type="InterPro" id="IPR051312">
    <property type="entry name" value="Diverse_Substr_Oxidored"/>
</dbReference>
<proteinExistence type="predicted"/>
<keyword evidence="1" id="KW-0285">Flavoprotein</keyword>
<name>A0A1T4JTJ1_9FIRM</name>
<evidence type="ECO:0000259" key="4">
    <source>
        <dbReference type="PROSITE" id="PS51387"/>
    </source>
</evidence>
<dbReference type="Gene3D" id="3.30.390.50">
    <property type="entry name" value="CO dehydrogenase flavoprotein, C-terminal domain"/>
    <property type="match status" value="1"/>
</dbReference>
<sequence length="288" mass="31180">MIKNFEYFKPVSVEEVCSLLKAHGENAKVLAGGTDLIVAMQEKGLEPKHVVDIKALEGIDKITYDEGKEVLRIGAATKLNMIAESGVVREHWEILANAARTVGSYQIRNRATIGGNVCNASPSADTLTSLLALDAEIKIVGVTGCRSVTAEDFFVGPGQTILEDGEIVTEIQICKPKVNQAGKYVKHSRRKAVDLAIIGVAVVGQKDDSGYNFKVALGAVAPTPFRSTEVEEILNTDEITDEIIDEAAKKAAELVSPITDLRGTKEYRENMIEVQTKRGIEEVVDKLG</sequence>
<dbReference type="InterPro" id="IPR016166">
    <property type="entry name" value="FAD-bd_PCMH"/>
</dbReference>
<dbReference type="InterPro" id="IPR002346">
    <property type="entry name" value="Mopterin_DH_FAD-bd"/>
</dbReference>
<dbReference type="Pfam" id="PF03450">
    <property type="entry name" value="CO_deh_flav_C"/>
    <property type="match status" value="1"/>
</dbReference>
<protein>
    <submittedName>
        <fullName evidence="5">Carbon-monoxide dehydrogenase medium subunit</fullName>
    </submittedName>
</protein>
<dbReference type="PROSITE" id="PS51387">
    <property type="entry name" value="FAD_PCMH"/>
    <property type="match status" value="1"/>
</dbReference>
<organism evidence="5 6">
    <name type="scientific">Selenihalanaerobacter shriftii</name>
    <dbReference type="NCBI Taxonomy" id="142842"/>
    <lineage>
        <taxon>Bacteria</taxon>
        <taxon>Bacillati</taxon>
        <taxon>Bacillota</taxon>
        <taxon>Clostridia</taxon>
        <taxon>Halanaerobiales</taxon>
        <taxon>Halobacteroidaceae</taxon>
        <taxon>Selenihalanaerobacter</taxon>
    </lineage>
</organism>
<dbReference type="PANTHER" id="PTHR42659:SF2">
    <property type="entry name" value="XANTHINE DEHYDROGENASE SUBUNIT C-RELATED"/>
    <property type="match status" value="1"/>
</dbReference>